<organism evidence="1">
    <name type="scientific">Anguilla anguilla</name>
    <name type="common">European freshwater eel</name>
    <name type="synonym">Muraena anguilla</name>
    <dbReference type="NCBI Taxonomy" id="7936"/>
    <lineage>
        <taxon>Eukaryota</taxon>
        <taxon>Metazoa</taxon>
        <taxon>Chordata</taxon>
        <taxon>Craniata</taxon>
        <taxon>Vertebrata</taxon>
        <taxon>Euteleostomi</taxon>
        <taxon>Actinopterygii</taxon>
        <taxon>Neopterygii</taxon>
        <taxon>Teleostei</taxon>
        <taxon>Anguilliformes</taxon>
        <taxon>Anguillidae</taxon>
        <taxon>Anguilla</taxon>
    </lineage>
</organism>
<dbReference type="EMBL" id="GBXM01004456">
    <property type="protein sequence ID" value="JAI04122.1"/>
    <property type="molecule type" value="Transcribed_RNA"/>
</dbReference>
<reference evidence="1" key="2">
    <citation type="journal article" date="2015" name="Fish Shellfish Immunol.">
        <title>Early steps in the European eel (Anguilla anguilla)-Vibrio vulnificus interaction in the gills: Role of the RtxA13 toxin.</title>
        <authorList>
            <person name="Callol A."/>
            <person name="Pajuelo D."/>
            <person name="Ebbesson L."/>
            <person name="Teles M."/>
            <person name="MacKenzie S."/>
            <person name="Amaro C."/>
        </authorList>
    </citation>
    <scope>NUCLEOTIDE SEQUENCE</scope>
</reference>
<proteinExistence type="predicted"/>
<reference evidence="1" key="1">
    <citation type="submission" date="2014-11" db="EMBL/GenBank/DDBJ databases">
        <authorList>
            <person name="Amaro Gonzalez C."/>
        </authorList>
    </citation>
    <scope>NUCLEOTIDE SEQUENCE</scope>
</reference>
<sequence>MIPAWTWRGNTNMLHTERSRPGVEPEHLLL</sequence>
<name>A0A0E9XNW1_ANGAN</name>
<protein>
    <submittedName>
        <fullName evidence="1">Uncharacterized protein</fullName>
    </submittedName>
</protein>
<accession>A0A0E9XNW1</accession>
<dbReference type="AlphaFoldDB" id="A0A0E9XNW1"/>
<evidence type="ECO:0000313" key="1">
    <source>
        <dbReference type="EMBL" id="JAI04122.1"/>
    </source>
</evidence>